<protein>
    <submittedName>
        <fullName evidence="2">Transglutaminase-like superfamily protein</fullName>
    </submittedName>
</protein>
<dbReference type="Pfam" id="PF08379">
    <property type="entry name" value="Bact_transglu_N"/>
    <property type="match status" value="1"/>
</dbReference>
<reference evidence="3" key="1">
    <citation type="submission" date="2015-09" db="EMBL/GenBank/DDBJ databases">
        <authorList>
            <person name="Rodrigo-Torres Lidia"/>
            <person name="Arahal R.David."/>
        </authorList>
    </citation>
    <scope>NUCLEOTIDE SEQUENCE [LARGE SCALE GENOMIC DNA]</scope>
    <source>
        <strain evidence="3">CECT 5114</strain>
    </source>
</reference>
<proteinExistence type="predicted"/>
<dbReference type="InterPro" id="IPR038765">
    <property type="entry name" value="Papain-like_cys_pep_sf"/>
</dbReference>
<dbReference type="Gene3D" id="3.10.620.30">
    <property type="match status" value="1"/>
</dbReference>
<keyword evidence="3" id="KW-1185">Reference proteome</keyword>
<dbReference type="OrthoDB" id="9804023at2"/>
<accession>A0A0P1JDX3</accession>
<gene>
    <name evidence="2" type="ORF">TA5114_03361</name>
</gene>
<dbReference type="InterPro" id="IPR002931">
    <property type="entry name" value="Transglutaminase-like"/>
</dbReference>
<dbReference type="SUPFAM" id="SSF54001">
    <property type="entry name" value="Cysteine proteinases"/>
    <property type="match status" value="1"/>
</dbReference>
<dbReference type="Pfam" id="PF01841">
    <property type="entry name" value="Transglut_core"/>
    <property type="match status" value="1"/>
</dbReference>
<organism evidence="2 3">
    <name type="scientific">Cognatishimia activa</name>
    <dbReference type="NCBI Taxonomy" id="1715691"/>
    <lineage>
        <taxon>Bacteria</taxon>
        <taxon>Pseudomonadati</taxon>
        <taxon>Pseudomonadota</taxon>
        <taxon>Alphaproteobacteria</taxon>
        <taxon>Rhodobacterales</taxon>
        <taxon>Paracoccaceae</taxon>
        <taxon>Cognatishimia</taxon>
    </lineage>
</organism>
<dbReference type="AlphaFoldDB" id="A0A0P1JDX3"/>
<evidence type="ECO:0000313" key="3">
    <source>
        <dbReference type="Proteomes" id="UP000051184"/>
    </source>
</evidence>
<dbReference type="PANTHER" id="PTHR33490">
    <property type="entry name" value="BLR5614 PROTEIN-RELATED"/>
    <property type="match status" value="1"/>
</dbReference>
<dbReference type="PANTHER" id="PTHR33490:SF6">
    <property type="entry name" value="SLL1049 PROTEIN"/>
    <property type="match status" value="1"/>
</dbReference>
<dbReference type="InterPro" id="IPR013589">
    <property type="entry name" value="Bac_transglu_N"/>
</dbReference>
<sequence>MAETKRLTVRHATRYSYDVPVHYALQQLRLTPRDAIGQTVLQWKTTVTGGAKQLEFDDQFQNRTQLVKVETGATEVEFLSEGIVEVKDLAGVSGPHRGYAPLWLFLQPTERTKPGPAIRSLVSDMQKLRKDNDDVSVLHQTSAEILKTVAYRIGTTDSTTTAEQAMASGEGVCQDHAHIMITVARALGFPARYTSGYLLMDDRVDQDATHAWCEIHVTGLGWIGFDVSNGISPDARYISLATGRDYRDAAPILGIRQGDGQEALEVALQVQQ</sequence>
<evidence type="ECO:0000259" key="1">
    <source>
        <dbReference type="SMART" id="SM00460"/>
    </source>
</evidence>
<name>A0A0P1JDX3_9RHOB</name>
<dbReference type="Proteomes" id="UP000051184">
    <property type="component" value="Unassembled WGS sequence"/>
</dbReference>
<dbReference type="SMART" id="SM00460">
    <property type="entry name" value="TGc"/>
    <property type="match status" value="1"/>
</dbReference>
<dbReference type="EMBL" id="CYUE01000023">
    <property type="protein sequence ID" value="CUK27533.1"/>
    <property type="molecule type" value="Genomic_DNA"/>
</dbReference>
<feature type="domain" description="Transglutaminase-like" evidence="1">
    <location>
        <begin position="165"/>
        <end position="229"/>
    </location>
</feature>
<dbReference type="RefSeq" id="WP_058316438.1">
    <property type="nucleotide sequence ID" value="NZ_CYUE01000023.1"/>
</dbReference>
<evidence type="ECO:0000313" key="2">
    <source>
        <dbReference type="EMBL" id="CUK27533.1"/>
    </source>
</evidence>